<dbReference type="InterPro" id="IPR039428">
    <property type="entry name" value="NUOK/Mnh_C1-like"/>
</dbReference>
<dbReference type="RefSeq" id="YP_009235317.1">
    <property type="nucleotide sequence ID" value="NC_029453.1"/>
</dbReference>
<evidence type="ECO:0000256" key="12">
    <source>
        <dbReference type="SAM" id="Phobius"/>
    </source>
</evidence>
<evidence type="ECO:0000256" key="4">
    <source>
        <dbReference type="ARBA" id="ARBA00022692"/>
    </source>
</evidence>
<feature type="transmembrane region" description="Helical" evidence="12">
    <location>
        <begin position="6"/>
        <end position="24"/>
    </location>
</feature>
<evidence type="ECO:0000256" key="10">
    <source>
        <dbReference type="ARBA" id="ARBA00043911"/>
    </source>
</evidence>
<geneLocation type="mitochondrion" evidence="13"/>
<accession>A0A125R6X3</accession>
<reference evidence="13" key="1">
    <citation type="submission" date="2015-11" db="EMBL/GenBank/DDBJ databases">
        <authorList>
            <person name="Zhang Y."/>
            <person name="Guo Z."/>
        </authorList>
    </citation>
    <scope>NUCLEOTIDE SEQUENCE</scope>
    <source>
        <tissue evidence="13">Dorsal myotome</tissue>
    </source>
</reference>
<keyword evidence="13" id="KW-0496">Mitochondrion</keyword>
<comment type="similarity">
    <text evidence="2">Belongs to the complex I subunit 4L family.</text>
</comment>
<organism evidence="13">
    <name type="scientific">Acrossocheilus paradoxus</name>
    <name type="common">Taiwan torrent carp</name>
    <name type="synonym">Barbus paradoxus</name>
    <dbReference type="NCBI Taxonomy" id="76593"/>
    <lineage>
        <taxon>Eukaryota</taxon>
        <taxon>Metazoa</taxon>
        <taxon>Chordata</taxon>
        <taxon>Craniata</taxon>
        <taxon>Vertebrata</taxon>
        <taxon>Euteleostomi</taxon>
        <taxon>Actinopterygii</taxon>
        <taxon>Neopterygii</taxon>
        <taxon>Teleostei</taxon>
        <taxon>Ostariophysi</taxon>
        <taxon>Cypriniformes</taxon>
        <taxon>Cyprinidae</taxon>
        <taxon>Acrossocheilinae</taxon>
        <taxon>Acrossocheilus</taxon>
    </lineage>
</organism>
<feature type="transmembrane region" description="Helical" evidence="12">
    <location>
        <begin position="36"/>
        <end position="56"/>
    </location>
</feature>
<comment type="catalytic activity">
    <reaction evidence="11">
        <text>a ubiquinone + NADH + 5 H(+)(in) = a ubiquinol + NAD(+) + 4 H(+)(out)</text>
        <dbReference type="Rhea" id="RHEA:29091"/>
        <dbReference type="Rhea" id="RHEA-COMP:9565"/>
        <dbReference type="Rhea" id="RHEA-COMP:9566"/>
        <dbReference type="ChEBI" id="CHEBI:15378"/>
        <dbReference type="ChEBI" id="CHEBI:16389"/>
        <dbReference type="ChEBI" id="CHEBI:17976"/>
        <dbReference type="ChEBI" id="CHEBI:57540"/>
        <dbReference type="ChEBI" id="CHEBI:57945"/>
        <dbReference type="EC" id="7.1.1.2"/>
    </reaction>
    <physiologicalReaction direction="left-to-right" evidence="11">
        <dbReference type="Rhea" id="RHEA:29092"/>
    </physiologicalReaction>
</comment>
<gene>
    <name evidence="13" type="primary">ND4L</name>
</gene>
<dbReference type="AlphaFoldDB" id="A0A125R6X3"/>
<dbReference type="GO" id="GO:0008137">
    <property type="term" value="F:NADH dehydrogenase (ubiquinone) activity"/>
    <property type="evidence" value="ECO:0007669"/>
    <property type="project" value="UniProtKB-EC"/>
</dbReference>
<evidence type="ECO:0000256" key="8">
    <source>
        <dbReference type="ARBA" id="ARBA00023136"/>
    </source>
</evidence>
<comment type="function">
    <text evidence="10">Core subunit of the mitochondrial membrane respiratory chain NADH dehydrogenase (Complex I) which catalyzes electron transfer from NADH through the respiratory chain, using ubiquinone as an electron acceptor. Part of the enzyme membrane arm which is embedded in the lipid bilayer and involved in proton translocation.</text>
</comment>
<comment type="subcellular location">
    <subcellularLocation>
        <location evidence="1">Membrane</location>
        <topology evidence="1">Multi-pass membrane protein</topology>
    </subcellularLocation>
</comment>
<proteinExistence type="inferred from homology"/>
<dbReference type="CTD" id="4539"/>
<evidence type="ECO:0000256" key="7">
    <source>
        <dbReference type="ARBA" id="ARBA00023027"/>
    </source>
</evidence>
<dbReference type="GO" id="GO:0016020">
    <property type="term" value="C:membrane"/>
    <property type="evidence" value="ECO:0007669"/>
    <property type="project" value="UniProtKB-SubCell"/>
</dbReference>
<evidence type="ECO:0000256" key="3">
    <source>
        <dbReference type="ARBA" id="ARBA00016612"/>
    </source>
</evidence>
<keyword evidence="5" id="KW-1278">Translocase</keyword>
<feature type="transmembrane region" description="Helical" evidence="12">
    <location>
        <begin position="62"/>
        <end position="82"/>
    </location>
</feature>
<dbReference type="Gene3D" id="1.10.287.3510">
    <property type="match status" value="1"/>
</dbReference>
<dbReference type="GeneID" id="26896673"/>
<name>A0A125R6X3_ACRPD</name>
<keyword evidence="6 12" id="KW-1133">Transmembrane helix</keyword>
<dbReference type="EMBL" id="KT991436">
    <property type="protein sequence ID" value="AMD11930.1"/>
    <property type="molecule type" value="Genomic_DNA"/>
</dbReference>
<evidence type="ECO:0000256" key="5">
    <source>
        <dbReference type="ARBA" id="ARBA00022967"/>
    </source>
</evidence>
<evidence type="ECO:0000256" key="11">
    <source>
        <dbReference type="ARBA" id="ARBA00048769"/>
    </source>
</evidence>
<protein>
    <recommendedName>
        <fullName evidence="3">NADH-ubiquinone oxidoreductase chain 4L</fullName>
    </recommendedName>
    <alternativeName>
        <fullName evidence="9">NADH dehydrogenase subunit 4L</fullName>
    </alternativeName>
</protein>
<evidence type="ECO:0000256" key="9">
    <source>
        <dbReference type="ARBA" id="ARBA00031586"/>
    </source>
</evidence>
<evidence type="ECO:0000256" key="2">
    <source>
        <dbReference type="ARBA" id="ARBA00010519"/>
    </source>
</evidence>
<keyword evidence="8 12" id="KW-0472">Membrane</keyword>
<sequence length="98" mass="10414">MTPTHFSFTSAFFLGLLGLAFHRAHLFSALLRLQGMILSLFVALALWALQFVSTGFTTGPTLLFALSASEASSGLALLVGTVRTHGTNGLQCLNVLQC</sequence>
<evidence type="ECO:0000313" key="13">
    <source>
        <dbReference type="EMBL" id="AMD11930.1"/>
    </source>
</evidence>
<keyword evidence="4 12" id="KW-0812">Transmembrane</keyword>
<evidence type="ECO:0000256" key="1">
    <source>
        <dbReference type="ARBA" id="ARBA00004141"/>
    </source>
</evidence>
<dbReference type="Pfam" id="PF00420">
    <property type="entry name" value="Oxidored_q2"/>
    <property type="match status" value="1"/>
</dbReference>
<evidence type="ECO:0000256" key="6">
    <source>
        <dbReference type="ARBA" id="ARBA00022989"/>
    </source>
</evidence>
<keyword evidence="7" id="KW-0520">NAD</keyword>